<comment type="caution">
    <text evidence="1">The sequence shown here is derived from an EMBL/GenBank/DDBJ whole genome shotgun (WGS) entry which is preliminary data.</text>
</comment>
<protein>
    <submittedName>
        <fullName evidence="1">Uncharacterized protein</fullName>
    </submittedName>
</protein>
<evidence type="ECO:0000313" key="1">
    <source>
        <dbReference type="EMBL" id="MQM10788.1"/>
    </source>
</evidence>
<evidence type="ECO:0000313" key="2">
    <source>
        <dbReference type="Proteomes" id="UP000652761"/>
    </source>
</evidence>
<dbReference type="EMBL" id="NMUH01004777">
    <property type="protein sequence ID" value="MQM10788.1"/>
    <property type="molecule type" value="Genomic_DNA"/>
</dbReference>
<keyword evidence="2" id="KW-1185">Reference proteome</keyword>
<proteinExistence type="predicted"/>
<name>A0A843WWE1_COLES</name>
<sequence length="84" mass="9785">VGYSTRGGGDRPNWSLLPKNSFCFILQKTLLKNIHRLSATWWSTRLSATWWSTSDQIVCGTYRIDVRIKSLFLTYEIVMRTKTL</sequence>
<organism evidence="1 2">
    <name type="scientific">Colocasia esculenta</name>
    <name type="common">Wild taro</name>
    <name type="synonym">Arum esculentum</name>
    <dbReference type="NCBI Taxonomy" id="4460"/>
    <lineage>
        <taxon>Eukaryota</taxon>
        <taxon>Viridiplantae</taxon>
        <taxon>Streptophyta</taxon>
        <taxon>Embryophyta</taxon>
        <taxon>Tracheophyta</taxon>
        <taxon>Spermatophyta</taxon>
        <taxon>Magnoliopsida</taxon>
        <taxon>Liliopsida</taxon>
        <taxon>Araceae</taxon>
        <taxon>Aroideae</taxon>
        <taxon>Colocasieae</taxon>
        <taxon>Colocasia</taxon>
    </lineage>
</organism>
<gene>
    <name evidence="1" type="ORF">Taro_043687</name>
</gene>
<accession>A0A843WWE1</accession>
<dbReference type="AlphaFoldDB" id="A0A843WWE1"/>
<reference evidence="1" key="1">
    <citation type="submission" date="2017-07" db="EMBL/GenBank/DDBJ databases">
        <title>Taro Niue Genome Assembly and Annotation.</title>
        <authorList>
            <person name="Atibalentja N."/>
            <person name="Keating K."/>
            <person name="Fields C.J."/>
        </authorList>
    </citation>
    <scope>NUCLEOTIDE SEQUENCE</scope>
    <source>
        <strain evidence="1">Niue_2</strain>
        <tissue evidence="1">Leaf</tissue>
    </source>
</reference>
<feature type="non-terminal residue" evidence="1">
    <location>
        <position position="1"/>
    </location>
</feature>
<dbReference type="Proteomes" id="UP000652761">
    <property type="component" value="Unassembled WGS sequence"/>
</dbReference>